<gene>
    <name evidence="1" type="ORF">G6011_02720</name>
</gene>
<sequence length="105" mass="12577">MFANAKGQKHRRKLSKQGFRINNKFEWRTPRKSARHQIARDRAARLWIYPWITAPVDRLERRYLRASLLGLPPELRRDIFYKPFDMTELSDMIKQLGKKGKKLPA</sequence>
<evidence type="ECO:0000313" key="2">
    <source>
        <dbReference type="Proteomes" id="UP001199106"/>
    </source>
</evidence>
<comment type="caution">
    <text evidence="1">The sequence shown here is derived from an EMBL/GenBank/DDBJ whole genome shotgun (WGS) entry which is preliminary data.</text>
</comment>
<dbReference type="Proteomes" id="UP001199106">
    <property type="component" value="Unassembled WGS sequence"/>
</dbReference>
<keyword evidence="2" id="KW-1185">Reference proteome</keyword>
<accession>A0AAD4I7Y7</accession>
<organism evidence="1 2">
    <name type="scientific">Alternaria panax</name>
    <dbReference type="NCBI Taxonomy" id="48097"/>
    <lineage>
        <taxon>Eukaryota</taxon>
        <taxon>Fungi</taxon>
        <taxon>Dikarya</taxon>
        <taxon>Ascomycota</taxon>
        <taxon>Pezizomycotina</taxon>
        <taxon>Dothideomycetes</taxon>
        <taxon>Pleosporomycetidae</taxon>
        <taxon>Pleosporales</taxon>
        <taxon>Pleosporineae</taxon>
        <taxon>Pleosporaceae</taxon>
        <taxon>Alternaria</taxon>
        <taxon>Alternaria sect. Panax</taxon>
    </lineage>
</organism>
<dbReference type="EMBL" id="JAANER010000009">
    <property type="protein sequence ID" value="KAG9186164.1"/>
    <property type="molecule type" value="Genomic_DNA"/>
</dbReference>
<dbReference type="AlphaFoldDB" id="A0AAD4I7Y7"/>
<protein>
    <submittedName>
        <fullName evidence="1">Uncharacterized protein</fullName>
    </submittedName>
</protein>
<reference evidence="1" key="1">
    <citation type="submission" date="2021-07" db="EMBL/GenBank/DDBJ databases">
        <title>Genome Resource of American Ginseng Black Spot Pathogen Alternaria panax.</title>
        <authorList>
            <person name="Qiu C."/>
            <person name="Wang W."/>
            <person name="Liu Z."/>
        </authorList>
    </citation>
    <scope>NUCLEOTIDE SEQUENCE</scope>
    <source>
        <strain evidence="1">BNCC115425</strain>
    </source>
</reference>
<name>A0AAD4I7Y7_9PLEO</name>
<proteinExistence type="predicted"/>
<evidence type="ECO:0000313" key="1">
    <source>
        <dbReference type="EMBL" id="KAG9186164.1"/>
    </source>
</evidence>